<gene>
    <name evidence="1" type="ORF">JL2886_03895</name>
    <name evidence="2" type="ORF">PXK24_02050</name>
</gene>
<dbReference type="EMBL" id="CP015124">
    <property type="protein sequence ID" value="ANP38763.1"/>
    <property type="molecule type" value="Genomic_DNA"/>
</dbReference>
<dbReference type="Proteomes" id="UP000092565">
    <property type="component" value="Chromosome"/>
</dbReference>
<evidence type="ECO:0000313" key="3">
    <source>
        <dbReference type="Proteomes" id="UP000092565"/>
    </source>
</evidence>
<dbReference type="PATRIC" id="fig|60890.4.peg.3798"/>
<dbReference type="OrthoDB" id="7773807at2"/>
<dbReference type="Proteomes" id="UP001218364">
    <property type="component" value="Unassembled WGS sequence"/>
</dbReference>
<keyword evidence="3" id="KW-1185">Reference proteome</keyword>
<protein>
    <recommendedName>
        <fullName evidence="5">Lipoprotein</fullName>
    </recommendedName>
</protein>
<dbReference type="PROSITE" id="PS51257">
    <property type="entry name" value="PROKAR_LIPOPROTEIN"/>
    <property type="match status" value="1"/>
</dbReference>
<dbReference type="AlphaFoldDB" id="A0A1B0ZX31"/>
<evidence type="ECO:0008006" key="5">
    <source>
        <dbReference type="Google" id="ProtNLM"/>
    </source>
</evidence>
<reference evidence="1 3" key="1">
    <citation type="submission" date="2016-04" db="EMBL/GenBank/DDBJ databases">
        <authorList>
            <person name="Evans L.H."/>
            <person name="Alamgir A."/>
            <person name="Owens N."/>
            <person name="Weber N.D."/>
            <person name="Virtaneva K."/>
            <person name="Barbian K."/>
            <person name="Babar A."/>
            <person name="Rosenke K."/>
        </authorList>
    </citation>
    <scope>NUCLEOTIDE SEQUENCE [LARGE SCALE GENOMIC DNA]</scope>
    <source>
        <strain evidence="1 3">JL2886</strain>
    </source>
</reference>
<accession>A0A1B0ZX31</accession>
<dbReference type="RefSeq" id="WP_065273373.1">
    <property type="nucleotide sequence ID" value="NZ_CP015124.1"/>
</dbReference>
<sequence length="169" mass="18160">MRKPLSLLLASAIVLAGCGGWRDSRINPSNWFGSSRVAEAPVDGDVNPLIPEKVGNGLLDKPEAEDRSVLIAEVSELRIEKTPTGAIVYATGVASRLGAFDVEMRPVPNDDPAVLEYDFRVVYPEDATAVGSAFSRTLRAAVSLGRQDLAGIRTIRVNGSGNARESRRR</sequence>
<proteinExistence type="predicted"/>
<evidence type="ECO:0000313" key="1">
    <source>
        <dbReference type="EMBL" id="ANP38763.1"/>
    </source>
</evidence>
<dbReference type="EMBL" id="JARCJK010000001">
    <property type="protein sequence ID" value="MDE4164458.1"/>
    <property type="molecule type" value="Genomic_DNA"/>
</dbReference>
<reference evidence="2 4" key="2">
    <citation type="submission" date="2023-02" db="EMBL/GenBank/DDBJ databases">
        <title>Population genomics of bacteria associated with diatom.</title>
        <authorList>
            <person name="Xie J."/>
            <person name="Wang H."/>
        </authorList>
    </citation>
    <scope>NUCLEOTIDE SEQUENCE [LARGE SCALE GENOMIC DNA]</scope>
    <source>
        <strain evidence="2 4">PT47_8</strain>
    </source>
</reference>
<name>A0A1B0ZX31_9RHOB</name>
<organism evidence="1 3">
    <name type="scientific">Phaeobacter gallaeciensis</name>
    <dbReference type="NCBI Taxonomy" id="60890"/>
    <lineage>
        <taxon>Bacteria</taxon>
        <taxon>Pseudomonadati</taxon>
        <taxon>Pseudomonadota</taxon>
        <taxon>Alphaproteobacteria</taxon>
        <taxon>Rhodobacterales</taxon>
        <taxon>Roseobacteraceae</taxon>
        <taxon>Phaeobacter</taxon>
    </lineage>
</organism>
<evidence type="ECO:0000313" key="2">
    <source>
        <dbReference type="EMBL" id="MDE4164458.1"/>
    </source>
</evidence>
<evidence type="ECO:0000313" key="4">
    <source>
        <dbReference type="Proteomes" id="UP001218364"/>
    </source>
</evidence>